<reference evidence="2" key="1">
    <citation type="journal article" date="2009" name="Environ. Microbiol.">
        <title>The genome of Polaromonas naphthalenivorans strain CJ2, isolated from coal tar-contaminated sediment, reveals physiological and metabolic versatility and evolution through extensive horizontal gene transfer.</title>
        <authorList>
            <person name="Yagi J.M."/>
            <person name="Sims D."/>
            <person name="Brettin T."/>
            <person name="Bruce D."/>
            <person name="Madsen E.L."/>
        </authorList>
    </citation>
    <scope>NUCLEOTIDE SEQUENCE [LARGE SCALE GENOMIC DNA]</scope>
    <source>
        <strain evidence="2">CJ2</strain>
        <plasmid evidence="2">Plasmid pPNAP01</plasmid>
    </source>
</reference>
<evidence type="ECO:0000313" key="1">
    <source>
        <dbReference type="EMBL" id="ABM39601.1"/>
    </source>
</evidence>
<dbReference type="HOGENOM" id="CLU_2082672_0_0_4"/>
<gene>
    <name evidence="1" type="ordered locus">Pnap_4319</name>
</gene>
<evidence type="ECO:0000313" key="2">
    <source>
        <dbReference type="Proteomes" id="UP000000644"/>
    </source>
</evidence>
<dbReference type="RefSeq" id="WP_011797974.1">
    <property type="nucleotide sequence ID" value="NC_008757.1"/>
</dbReference>
<accession>A1VVC3</accession>
<keyword evidence="1" id="KW-0614">Plasmid</keyword>
<proteinExistence type="predicted"/>
<name>A1VVC3_POLNA</name>
<protein>
    <submittedName>
        <fullName evidence="1">Uncharacterized protein</fullName>
    </submittedName>
</protein>
<sequence>MAQHIKLLIDNTANLAAPSRSTGDREKLFQRLLSVPCSFSEDEFKEALALLGKRIDFETFNALFIERLKSRPDANSLVNRSILAILEDSEECEVLLTKLERINAIGLFQVPALQPAP</sequence>
<dbReference type="EMBL" id="CP000530">
    <property type="protein sequence ID" value="ABM39601.1"/>
    <property type="molecule type" value="Genomic_DNA"/>
</dbReference>
<dbReference type="AlphaFoldDB" id="A1VVC3"/>
<geneLocation type="plasmid" evidence="1 2">
    <name>pPNAP01</name>
</geneLocation>
<organism evidence="1 2">
    <name type="scientific">Polaromonas naphthalenivorans (strain CJ2)</name>
    <dbReference type="NCBI Taxonomy" id="365044"/>
    <lineage>
        <taxon>Bacteria</taxon>
        <taxon>Pseudomonadati</taxon>
        <taxon>Pseudomonadota</taxon>
        <taxon>Betaproteobacteria</taxon>
        <taxon>Burkholderiales</taxon>
        <taxon>Comamonadaceae</taxon>
        <taxon>Polaromonas</taxon>
    </lineage>
</organism>
<dbReference type="Proteomes" id="UP000000644">
    <property type="component" value="Plasmid pPNAP01"/>
</dbReference>
<dbReference type="KEGG" id="pna:Pnap_4319"/>
<keyword evidence="2" id="KW-1185">Reference proteome</keyword>